<organism evidence="7 8">
    <name type="scientific">Candidatus Cryptobacteroides excrementipullorum</name>
    <dbReference type="NCBI Taxonomy" id="2840761"/>
    <lineage>
        <taxon>Bacteria</taxon>
        <taxon>Pseudomonadati</taxon>
        <taxon>Bacteroidota</taxon>
        <taxon>Bacteroidia</taxon>
        <taxon>Bacteroidales</taxon>
        <taxon>Candidatus Cryptobacteroides</taxon>
    </lineage>
</organism>
<gene>
    <name evidence="7" type="primary">glgP</name>
    <name evidence="7" type="ORF">IAB80_01860</name>
</gene>
<dbReference type="InterPro" id="IPR011834">
    <property type="entry name" value="Agluc_phsphrylas"/>
</dbReference>
<dbReference type="Pfam" id="PF11897">
    <property type="entry name" value="DUF3417"/>
    <property type="match status" value="1"/>
</dbReference>
<dbReference type="InterPro" id="IPR000811">
    <property type="entry name" value="Glyco_trans_35"/>
</dbReference>
<name>A0A9D9NL90_9BACT</name>
<dbReference type="EMBL" id="JADILZ010000018">
    <property type="protein sequence ID" value="MBO8477632.1"/>
    <property type="molecule type" value="Genomic_DNA"/>
</dbReference>
<evidence type="ECO:0000256" key="2">
    <source>
        <dbReference type="ARBA" id="ARBA00006047"/>
    </source>
</evidence>
<dbReference type="GO" id="GO:0005978">
    <property type="term" value="P:glycogen biosynthetic process"/>
    <property type="evidence" value="ECO:0007669"/>
    <property type="project" value="InterPro"/>
</dbReference>
<protein>
    <submittedName>
        <fullName evidence="7">Alpha-glucan family phosphorylase</fullName>
    </submittedName>
</protein>
<evidence type="ECO:0000313" key="8">
    <source>
        <dbReference type="Proteomes" id="UP000823771"/>
    </source>
</evidence>
<proteinExistence type="inferred from homology"/>
<accession>A0A9D9NL90</accession>
<keyword evidence="3" id="KW-0021">Allosteric enzyme</keyword>
<dbReference type="InterPro" id="IPR052182">
    <property type="entry name" value="Glycogen/Maltodextrin_Phosph"/>
</dbReference>
<dbReference type="Gene3D" id="3.40.50.2000">
    <property type="entry name" value="Glycogen Phosphorylase B"/>
    <property type="match status" value="5"/>
</dbReference>
<dbReference type="InterPro" id="IPR008631">
    <property type="entry name" value="Glycogen_synth"/>
</dbReference>
<dbReference type="Pfam" id="PF05693">
    <property type="entry name" value="Glycogen_syn"/>
    <property type="match status" value="2"/>
</dbReference>
<comment type="caution">
    <text evidence="7">The sequence shown here is derived from an EMBL/GenBank/DDBJ whole genome shotgun (WGS) entry which is preliminary data.</text>
</comment>
<keyword evidence="5" id="KW-0808">Transferase</keyword>
<evidence type="ECO:0000259" key="6">
    <source>
        <dbReference type="Pfam" id="PF11897"/>
    </source>
</evidence>
<evidence type="ECO:0000256" key="3">
    <source>
        <dbReference type="ARBA" id="ARBA00022533"/>
    </source>
</evidence>
<feature type="domain" description="DUF3417" evidence="6">
    <location>
        <begin position="580"/>
        <end position="681"/>
    </location>
</feature>
<dbReference type="GO" id="GO:0008184">
    <property type="term" value="F:glycogen phosphorylase activity"/>
    <property type="evidence" value="ECO:0007669"/>
    <property type="project" value="InterPro"/>
</dbReference>
<dbReference type="InterPro" id="IPR024517">
    <property type="entry name" value="Glycogen_phosphorylase_DUF3417"/>
</dbReference>
<dbReference type="Proteomes" id="UP000823771">
    <property type="component" value="Unassembled WGS sequence"/>
</dbReference>
<reference evidence="7" key="2">
    <citation type="journal article" date="2021" name="PeerJ">
        <title>Extensive microbial diversity within the chicken gut microbiome revealed by metagenomics and culture.</title>
        <authorList>
            <person name="Gilroy R."/>
            <person name="Ravi A."/>
            <person name="Getino M."/>
            <person name="Pursley I."/>
            <person name="Horton D.L."/>
            <person name="Alikhan N.F."/>
            <person name="Baker D."/>
            <person name="Gharbi K."/>
            <person name="Hall N."/>
            <person name="Watson M."/>
            <person name="Adriaenssens E.M."/>
            <person name="Foster-Nyarko E."/>
            <person name="Jarju S."/>
            <person name="Secka A."/>
            <person name="Antonio M."/>
            <person name="Oren A."/>
            <person name="Chaudhuri R.R."/>
            <person name="La Ragione R."/>
            <person name="Hildebrand F."/>
            <person name="Pallen M.J."/>
        </authorList>
    </citation>
    <scope>NUCLEOTIDE SEQUENCE</scope>
    <source>
        <strain evidence="7">2478</strain>
    </source>
</reference>
<dbReference type="GO" id="GO:0004373">
    <property type="term" value="F:alpha-1,4-glucan glucosyltransferase (UDP-glucose donor) activity"/>
    <property type="evidence" value="ECO:0007669"/>
    <property type="project" value="InterPro"/>
</dbReference>
<dbReference type="Pfam" id="PF00343">
    <property type="entry name" value="Phosphorylase"/>
    <property type="match status" value="1"/>
</dbReference>
<sequence>MMNNELLKPDYLFEVSWEVCNKVGGIYTVIATKSLYLKSELKRHHILIGPDVWMNIENNPDFIEDPLLYRMWREQAAKEGLRIRVGRWNVPGKPTAILVDFKQYLTMKDELLGEMWRDFGVDSITGNWDYVESALFGYTAGKVIESFYKYNLTPSDKVVAQFHEWMTGAGLLYLKKAKLPVATVFTTHATVLGRCLAGNNLPLYDSMNLYDGDTKAKEFNVMARHSLEKQSARYSDIFTTVSGITASECKQFLGRDVDVVTPNGFENSFTPSTEEEYDSMRKAARAKFVEVATAMSGETVPENAVFVGIAGRYEWKNKGIDVFIDALAKLNGTGFEGKTVQAFILIPSGHKGADKELVSKLKGTDSQYVTQVSHYLMDPEYDIITRRLREVALNNAVGDKVKVYFIPSYLNGDDGIFNMKYYDLLAGLDLTVFPSYYEPWGYTPLESLAFKVPTLTTTLAGFGVWVKDHYTKDHPGISIIGRTDSNYAEVVDGVIARMKEIAGLDKAGRQAYMSNAKEVSEIALWENNIVYYKQAYSSALEKVISEKGAFPETRSEKSMQYRMIDVNQPSWNSVFFLRHLPDSLKDLEVLSRNLWWCWNDSAKDLFRSIDPDAWETSGENPIAMLDKVSLKRYHALEKDREFLARLKSVMDEFNSYMALKAERTSPSIAYFCMEYGLDTSLKIYSGGLGILAGDYLKETSDMNTNLVAVGLLYRYGYFTQILSAQGNQVSKYDAQDFMKIPAIPVKDAEGNWMTVSIAFPGRNLNARLWRVDVGRTELYLMDTDYEDNLPEDRSVTHHLYGGDWENRLKQELLLGVGGIRALRKLGLHPEIYHCNEGHAAFIGLERLKEYIQEDNLDFPEAMEVIRASSLFTTHTPVPAGHDAFDEGLLRKYIGHYPQRLKIDWDTLMGLGKINASDPNEKFSMSFLAANISQEVNGVSWLHGEVSKDIFARMWPGYLPEELNITYVTNGVHYPTWTAPEWKKVHEKVFGEEFGTHHYDKSCFEGIYKVDDATVWNVRTSLRGKLIAAIKERLSDPAAANHYSPRQIVTIKETLRDDVLTIGFARRFATYKRAHLLFRDLDRLNEIVNDPEHPVQFIFAGKAHPADKAGQDLIKMIVDVSKMPQFIGKIVFVPNYDISLAKLLVQGVDVWMNNPTRPLEASGTSGEKAAMNGVMHFSVLDGWWVEGYKPGAGWALPMERTYDDQNYQDELDAATIYTIIENEIAPLFYDKNKETGFSAGWIDYIKNTVAQVACNFTTNRMLSDYISQYYDPQSKRTATLTADDYKVAKEIAAWKRHMRREWVNVSVVSVVKPDGSYDYVSLGKEFKAEVVLNISDLHPDDIGVEMLFATTDNKGKLHIQEKYGFTPVEYRDETAKYQASVMPERAGLYQVAVRIYAKNPLLPHRQDFELVRWL</sequence>
<dbReference type="PANTHER" id="PTHR42655">
    <property type="entry name" value="GLYCOGEN PHOSPHORYLASE"/>
    <property type="match status" value="1"/>
</dbReference>
<reference evidence="7" key="1">
    <citation type="submission" date="2020-10" db="EMBL/GenBank/DDBJ databases">
        <authorList>
            <person name="Gilroy R."/>
        </authorList>
    </citation>
    <scope>NUCLEOTIDE SEQUENCE</scope>
    <source>
        <strain evidence="7">2478</strain>
    </source>
</reference>
<dbReference type="GO" id="GO:0030170">
    <property type="term" value="F:pyridoxal phosphate binding"/>
    <property type="evidence" value="ECO:0007669"/>
    <property type="project" value="InterPro"/>
</dbReference>
<evidence type="ECO:0000256" key="1">
    <source>
        <dbReference type="ARBA" id="ARBA00001275"/>
    </source>
</evidence>
<evidence type="ECO:0000256" key="5">
    <source>
        <dbReference type="ARBA" id="ARBA00022679"/>
    </source>
</evidence>
<evidence type="ECO:0000256" key="4">
    <source>
        <dbReference type="ARBA" id="ARBA00022676"/>
    </source>
</evidence>
<comment type="catalytic activity">
    <reaction evidence="1">
        <text>[(1-&gt;4)-alpha-D-glucosyl](n) + phosphate = [(1-&gt;4)-alpha-D-glucosyl](n-1) + alpha-D-glucose 1-phosphate</text>
        <dbReference type="Rhea" id="RHEA:41732"/>
        <dbReference type="Rhea" id="RHEA-COMP:9584"/>
        <dbReference type="Rhea" id="RHEA-COMP:9586"/>
        <dbReference type="ChEBI" id="CHEBI:15444"/>
        <dbReference type="ChEBI" id="CHEBI:43474"/>
        <dbReference type="ChEBI" id="CHEBI:58601"/>
        <dbReference type="EC" id="2.4.1.1"/>
    </reaction>
</comment>
<keyword evidence="4" id="KW-0328">Glycosyltransferase</keyword>
<dbReference type="PANTHER" id="PTHR42655:SF1">
    <property type="entry name" value="GLYCOGEN PHOSPHORYLASE"/>
    <property type="match status" value="1"/>
</dbReference>
<dbReference type="NCBIfam" id="TIGR02094">
    <property type="entry name" value="more_P_ylases"/>
    <property type="match status" value="1"/>
</dbReference>
<dbReference type="SUPFAM" id="SSF53756">
    <property type="entry name" value="UDP-Glycosyltransferase/glycogen phosphorylase"/>
    <property type="match status" value="2"/>
</dbReference>
<comment type="similarity">
    <text evidence="2">Belongs to the glycogen phosphorylase family.</text>
</comment>
<evidence type="ECO:0000313" key="7">
    <source>
        <dbReference type="EMBL" id="MBO8477632.1"/>
    </source>
</evidence>